<accession>R7VM41</accession>
<evidence type="ECO:0000256" key="3">
    <source>
        <dbReference type="ARBA" id="ARBA00022723"/>
    </source>
</evidence>
<dbReference type="Gene3D" id="3.40.720.10">
    <property type="entry name" value="Alkaline Phosphatase, subunit A"/>
    <property type="match status" value="1"/>
</dbReference>
<reference evidence="8 10" key="2">
    <citation type="journal article" date="2013" name="Nature">
        <title>Insights into bilaterian evolution from three spiralian genomes.</title>
        <authorList>
            <person name="Simakov O."/>
            <person name="Marletaz F."/>
            <person name="Cho S.J."/>
            <person name="Edsinger-Gonzales E."/>
            <person name="Havlak P."/>
            <person name="Hellsten U."/>
            <person name="Kuo D.H."/>
            <person name="Larsson T."/>
            <person name="Lv J."/>
            <person name="Arendt D."/>
            <person name="Savage R."/>
            <person name="Osoegawa K."/>
            <person name="de Jong P."/>
            <person name="Grimwood J."/>
            <person name="Chapman J.A."/>
            <person name="Shapiro H."/>
            <person name="Aerts A."/>
            <person name="Otillar R.P."/>
            <person name="Terry A.Y."/>
            <person name="Boore J.L."/>
            <person name="Grigoriev I.V."/>
            <person name="Lindberg D.R."/>
            <person name="Seaver E.C."/>
            <person name="Weisblat D.A."/>
            <person name="Putnam N.H."/>
            <person name="Rokhsar D.S."/>
        </authorList>
    </citation>
    <scope>NUCLEOTIDE SEQUENCE</scope>
    <source>
        <strain evidence="8 10">I ESC-2004</strain>
    </source>
</reference>
<dbReference type="GO" id="GO:0046872">
    <property type="term" value="F:metal ion binding"/>
    <property type="evidence" value="ECO:0007669"/>
    <property type="project" value="UniProtKB-KW"/>
</dbReference>
<evidence type="ECO:0000313" key="9">
    <source>
        <dbReference type="EnsemblMetazoa" id="CapteP89708"/>
    </source>
</evidence>
<dbReference type="EnsemblMetazoa" id="CapteT89708">
    <property type="protein sequence ID" value="CapteP89708"/>
    <property type="gene ID" value="CapteG89708"/>
</dbReference>
<dbReference type="STRING" id="283909.R7VM41"/>
<keyword evidence="4" id="KW-0378">Hydrolase</keyword>
<gene>
    <name evidence="8" type="ORF">CAPTEDRAFT_89708</name>
</gene>
<reference evidence="10" key="1">
    <citation type="submission" date="2012-12" db="EMBL/GenBank/DDBJ databases">
        <authorList>
            <person name="Hellsten U."/>
            <person name="Grimwood J."/>
            <person name="Chapman J.A."/>
            <person name="Shapiro H."/>
            <person name="Aerts A."/>
            <person name="Otillar R.P."/>
            <person name="Terry A.Y."/>
            <person name="Boore J.L."/>
            <person name="Simakov O."/>
            <person name="Marletaz F."/>
            <person name="Cho S.-J."/>
            <person name="Edsinger-Gonzales E."/>
            <person name="Havlak P."/>
            <person name="Kuo D.-H."/>
            <person name="Larsson T."/>
            <person name="Lv J."/>
            <person name="Arendt D."/>
            <person name="Savage R."/>
            <person name="Osoegawa K."/>
            <person name="de Jong P."/>
            <person name="Lindberg D.R."/>
            <person name="Seaver E.C."/>
            <person name="Weisblat D.A."/>
            <person name="Putnam N.H."/>
            <person name="Grigoriev I.V."/>
            <person name="Rokhsar D.S."/>
        </authorList>
    </citation>
    <scope>NUCLEOTIDE SEQUENCE</scope>
    <source>
        <strain evidence="10">I ESC-2004</strain>
    </source>
</reference>
<reference evidence="9" key="3">
    <citation type="submission" date="2015-06" db="UniProtKB">
        <authorList>
            <consortium name="EnsemblMetazoa"/>
        </authorList>
    </citation>
    <scope>IDENTIFICATION</scope>
</reference>
<evidence type="ECO:0000313" key="10">
    <source>
        <dbReference type="Proteomes" id="UP000014760"/>
    </source>
</evidence>
<feature type="domain" description="Sulfatase N-terminal" evidence="7">
    <location>
        <begin position="1"/>
        <end position="92"/>
    </location>
</feature>
<dbReference type="PROSITE" id="PS00523">
    <property type="entry name" value="SULFATASE_1"/>
    <property type="match status" value="1"/>
</dbReference>
<dbReference type="AlphaFoldDB" id="R7VM41"/>
<evidence type="ECO:0000256" key="4">
    <source>
        <dbReference type="ARBA" id="ARBA00022801"/>
    </source>
</evidence>
<dbReference type="OMA" id="CESAGHH"/>
<dbReference type="OrthoDB" id="103349at2759"/>
<evidence type="ECO:0000256" key="6">
    <source>
        <dbReference type="ARBA" id="ARBA00023180"/>
    </source>
</evidence>
<evidence type="ECO:0000256" key="5">
    <source>
        <dbReference type="ARBA" id="ARBA00022837"/>
    </source>
</evidence>
<comment type="cofactor">
    <cofactor evidence="1">
        <name>Ca(2+)</name>
        <dbReference type="ChEBI" id="CHEBI:29108"/>
    </cofactor>
</comment>
<keyword evidence="5" id="KW-0106">Calcium</keyword>
<organism evidence="8">
    <name type="scientific">Capitella teleta</name>
    <name type="common">Polychaete worm</name>
    <dbReference type="NCBI Taxonomy" id="283909"/>
    <lineage>
        <taxon>Eukaryota</taxon>
        <taxon>Metazoa</taxon>
        <taxon>Spiralia</taxon>
        <taxon>Lophotrochozoa</taxon>
        <taxon>Annelida</taxon>
        <taxon>Polychaeta</taxon>
        <taxon>Sedentaria</taxon>
        <taxon>Scolecida</taxon>
        <taxon>Capitellidae</taxon>
        <taxon>Capitella</taxon>
    </lineage>
</organism>
<dbReference type="InterPro" id="IPR017850">
    <property type="entry name" value="Alkaline_phosphatase_core_sf"/>
</dbReference>
<dbReference type="Proteomes" id="UP000014760">
    <property type="component" value="Unassembled WGS sequence"/>
</dbReference>
<feature type="non-terminal residue" evidence="8">
    <location>
        <position position="1"/>
    </location>
</feature>
<protein>
    <recommendedName>
        <fullName evidence="7">Sulfatase N-terminal domain-containing protein</fullName>
    </recommendedName>
</protein>
<dbReference type="HOGENOM" id="CLU_2139620_0_0_1"/>
<dbReference type="InterPro" id="IPR047115">
    <property type="entry name" value="ARSB"/>
</dbReference>
<dbReference type="SUPFAM" id="SSF53649">
    <property type="entry name" value="Alkaline phosphatase-like"/>
    <property type="match status" value="1"/>
</dbReference>
<dbReference type="GO" id="GO:0008484">
    <property type="term" value="F:sulfuric ester hydrolase activity"/>
    <property type="evidence" value="ECO:0007669"/>
    <property type="project" value="InterPro"/>
</dbReference>
<evidence type="ECO:0000256" key="2">
    <source>
        <dbReference type="ARBA" id="ARBA00008779"/>
    </source>
</evidence>
<dbReference type="InterPro" id="IPR024607">
    <property type="entry name" value="Sulfatase_CS"/>
</dbReference>
<dbReference type="EMBL" id="AMQN01035128">
    <property type="status" value="NOT_ANNOTATED_CDS"/>
    <property type="molecule type" value="Genomic_DNA"/>
</dbReference>
<dbReference type="InterPro" id="IPR000917">
    <property type="entry name" value="Sulfatase_N"/>
</dbReference>
<dbReference type="EMBL" id="KB292079">
    <property type="protein sequence ID" value="ELU18180.1"/>
    <property type="molecule type" value="Genomic_DNA"/>
</dbReference>
<dbReference type="PANTHER" id="PTHR10342">
    <property type="entry name" value="ARYLSULFATASE"/>
    <property type="match status" value="1"/>
</dbReference>
<keyword evidence="6" id="KW-0325">Glycoprotein</keyword>
<keyword evidence="3" id="KW-0479">Metal-binding</keyword>
<sequence length="113" mass="12508">GWNDVGFHGSEQVLTPNLDALAYDGVILENYYVQPICTPSRAALMTGRHPIHTGMQHGVIISSQPYGLDLKERILPEYLRDIGYKTHAVGKVCFICIADCFDWGFTAPPNPFG</sequence>
<evidence type="ECO:0000256" key="1">
    <source>
        <dbReference type="ARBA" id="ARBA00001913"/>
    </source>
</evidence>
<dbReference type="PANTHER" id="PTHR10342:SF274">
    <property type="entry name" value="ARYLSULFATASE B"/>
    <property type="match status" value="1"/>
</dbReference>
<keyword evidence="10" id="KW-1185">Reference proteome</keyword>
<evidence type="ECO:0000313" key="8">
    <source>
        <dbReference type="EMBL" id="ELU18180.1"/>
    </source>
</evidence>
<comment type="similarity">
    <text evidence="2">Belongs to the sulfatase family.</text>
</comment>
<evidence type="ECO:0000259" key="7">
    <source>
        <dbReference type="Pfam" id="PF00884"/>
    </source>
</evidence>
<name>R7VM41_CAPTE</name>
<proteinExistence type="inferred from homology"/>
<dbReference type="Pfam" id="PF00884">
    <property type="entry name" value="Sulfatase"/>
    <property type="match status" value="1"/>
</dbReference>